<dbReference type="EMBL" id="KV018775">
    <property type="protein sequence ID" value="KZV16658.1"/>
    <property type="molecule type" value="Genomic_DNA"/>
</dbReference>
<protein>
    <submittedName>
        <fullName evidence="2">Fatty acid amide hydrolase-like</fullName>
    </submittedName>
</protein>
<keyword evidence="1" id="KW-1133">Transmembrane helix</keyword>
<keyword evidence="2" id="KW-0378">Hydrolase</keyword>
<evidence type="ECO:0000313" key="3">
    <source>
        <dbReference type="Proteomes" id="UP000250235"/>
    </source>
</evidence>
<dbReference type="AlphaFoldDB" id="A0A2Z7A4Y7"/>
<sequence length="123" mass="13384">MSRLVPAARICCVVREIQSLVLGDQLLTDRMTVDWFVGGSVISILFTVSFFDNSRRFRLLFDTFEIALDSSREALPFHTTFGGCGWLVEEREVAADRVFCSAGNLDFTAGRGFNPAGGAPGGG</sequence>
<feature type="transmembrane region" description="Helical" evidence="1">
    <location>
        <begin position="33"/>
        <end position="51"/>
    </location>
</feature>
<name>A0A2Z7A4Y7_9LAMI</name>
<keyword evidence="1" id="KW-0472">Membrane</keyword>
<proteinExistence type="predicted"/>
<accession>A0A2Z7A4Y7</accession>
<keyword evidence="3" id="KW-1185">Reference proteome</keyword>
<dbReference type="GO" id="GO:0016787">
    <property type="term" value="F:hydrolase activity"/>
    <property type="evidence" value="ECO:0007669"/>
    <property type="project" value="UniProtKB-KW"/>
</dbReference>
<gene>
    <name evidence="2" type="ORF">F511_42938</name>
</gene>
<organism evidence="2 3">
    <name type="scientific">Dorcoceras hygrometricum</name>
    <dbReference type="NCBI Taxonomy" id="472368"/>
    <lineage>
        <taxon>Eukaryota</taxon>
        <taxon>Viridiplantae</taxon>
        <taxon>Streptophyta</taxon>
        <taxon>Embryophyta</taxon>
        <taxon>Tracheophyta</taxon>
        <taxon>Spermatophyta</taxon>
        <taxon>Magnoliopsida</taxon>
        <taxon>eudicotyledons</taxon>
        <taxon>Gunneridae</taxon>
        <taxon>Pentapetalae</taxon>
        <taxon>asterids</taxon>
        <taxon>lamiids</taxon>
        <taxon>Lamiales</taxon>
        <taxon>Gesneriaceae</taxon>
        <taxon>Didymocarpoideae</taxon>
        <taxon>Trichosporeae</taxon>
        <taxon>Loxocarpinae</taxon>
        <taxon>Dorcoceras</taxon>
    </lineage>
</organism>
<dbReference type="Proteomes" id="UP000250235">
    <property type="component" value="Unassembled WGS sequence"/>
</dbReference>
<evidence type="ECO:0000313" key="2">
    <source>
        <dbReference type="EMBL" id="KZV16658.1"/>
    </source>
</evidence>
<keyword evidence="1" id="KW-0812">Transmembrane</keyword>
<reference evidence="2 3" key="1">
    <citation type="journal article" date="2015" name="Proc. Natl. Acad. Sci. U.S.A.">
        <title>The resurrection genome of Boea hygrometrica: A blueprint for survival of dehydration.</title>
        <authorList>
            <person name="Xiao L."/>
            <person name="Yang G."/>
            <person name="Zhang L."/>
            <person name="Yang X."/>
            <person name="Zhao S."/>
            <person name="Ji Z."/>
            <person name="Zhou Q."/>
            <person name="Hu M."/>
            <person name="Wang Y."/>
            <person name="Chen M."/>
            <person name="Xu Y."/>
            <person name="Jin H."/>
            <person name="Xiao X."/>
            <person name="Hu G."/>
            <person name="Bao F."/>
            <person name="Hu Y."/>
            <person name="Wan P."/>
            <person name="Li L."/>
            <person name="Deng X."/>
            <person name="Kuang T."/>
            <person name="Xiang C."/>
            <person name="Zhu J.K."/>
            <person name="Oliver M.J."/>
            <person name="He Y."/>
        </authorList>
    </citation>
    <scope>NUCLEOTIDE SEQUENCE [LARGE SCALE GENOMIC DNA]</scope>
    <source>
        <strain evidence="3">cv. XS01</strain>
    </source>
</reference>
<evidence type="ECO:0000256" key="1">
    <source>
        <dbReference type="SAM" id="Phobius"/>
    </source>
</evidence>